<name>A0ABW7MV82_9FLAO</name>
<protein>
    <submittedName>
        <fullName evidence="1">DUF1572 family protein</fullName>
    </submittedName>
</protein>
<dbReference type="RefSeq" id="WP_344739252.1">
    <property type="nucleotide sequence ID" value="NZ_BAABAY010000001.1"/>
</dbReference>
<dbReference type="Proteomes" id="UP001610100">
    <property type="component" value="Unassembled WGS sequence"/>
</dbReference>
<keyword evidence="2" id="KW-1185">Reference proteome</keyword>
<accession>A0ABW7MV82</accession>
<gene>
    <name evidence="1" type="ORF">V8G58_02310</name>
</gene>
<evidence type="ECO:0000313" key="1">
    <source>
        <dbReference type="EMBL" id="MFH6770752.1"/>
    </source>
</evidence>
<dbReference type="Gene3D" id="1.20.120.450">
    <property type="entry name" value="dinb family like domain"/>
    <property type="match status" value="1"/>
</dbReference>
<organism evidence="1 2">
    <name type="scientific">Gaetbulibacter aestuarii</name>
    <dbReference type="NCBI Taxonomy" id="1502358"/>
    <lineage>
        <taxon>Bacteria</taxon>
        <taxon>Pseudomonadati</taxon>
        <taxon>Bacteroidota</taxon>
        <taxon>Flavobacteriia</taxon>
        <taxon>Flavobacteriales</taxon>
        <taxon>Flavobacteriaceae</taxon>
        <taxon>Gaetbulibacter</taxon>
    </lineage>
</organism>
<dbReference type="EMBL" id="JBAWKB010000001">
    <property type="protein sequence ID" value="MFH6770752.1"/>
    <property type="molecule type" value="Genomic_DNA"/>
</dbReference>
<dbReference type="SUPFAM" id="SSF109854">
    <property type="entry name" value="DinB/YfiT-like putative metalloenzymes"/>
    <property type="match status" value="1"/>
</dbReference>
<evidence type="ECO:0000313" key="2">
    <source>
        <dbReference type="Proteomes" id="UP001610100"/>
    </source>
</evidence>
<dbReference type="Pfam" id="PF07609">
    <property type="entry name" value="DUF1572"/>
    <property type="match status" value="1"/>
</dbReference>
<dbReference type="InterPro" id="IPR011466">
    <property type="entry name" value="DUF1572"/>
</dbReference>
<comment type="caution">
    <text evidence="1">The sequence shown here is derived from an EMBL/GenBank/DDBJ whole genome shotgun (WGS) entry which is preliminary data.</text>
</comment>
<sequence length="185" mass="21830">MASEYLNSAKKQFEYYKSVGEKTFDQLDEADLFWQYNEASNSIAVIVNHLWGNMLSRWTDFLISDGEKVWRERDLEFENVIRSKAELLEKWNYGWACLFKALNSINEDNFNTKVYIRNQEHTITDAINRQLAHYAYHIGQIVYIGRMIKNENWQSLTIPKGQSKTFNKQKFSKGKHGGHFSDDLK</sequence>
<reference evidence="1 2" key="1">
    <citation type="submission" date="2024-02" db="EMBL/GenBank/DDBJ databases">
        <title>A Gaetbulibacter species isolated from tidal flats and genomic insights of their niches.</title>
        <authorList>
            <person name="Ye Y."/>
        </authorList>
    </citation>
    <scope>NUCLEOTIDE SEQUENCE [LARGE SCALE GENOMIC DNA]</scope>
    <source>
        <strain evidence="1 2">KYW382</strain>
    </source>
</reference>
<proteinExistence type="predicted"/>
<dbReference type="InterPro" id="IPR034660">
    <property type="entry name" value="DinB/YfiT-like"/>
</dbReference>